<feature type="transmembrane region" description="Helical" evidence="1">
    <location>
        <begin position="6"/>
        <end position="24"/>
    </location>
</feature>
<comment type="caution">
    <text evidence="2">The sequence shown here is derived from an EMBL/GenBank/DDBJ whole genome shotgun (WGS) entry which is preliminary data.</text>
</comment>
<keyword evidence="1" id="KW-0812">Transmembrane</keyword>
<evidence type="ECO:0000313" key="2">
    <source>
        <dbReference type="EMBL" id="RNB71160.1"/>
    </source>
</evidence>
<dbReference type="InterPro" id="IPR027304">
    <property type="entry name" value="Trigger_fact/SurA_dom_sf"/>
</dbReference>
<gene>
    <name evidence="2" type="ORF">EDM52_15875</name>
</gene>
<keyword evidence="1" id="KW-1133">Transmembrane helix</keyword>
<dbReference type="EMBL" id="RHHR01000029">
    <property type="protein sequence ID" value="RNB71160.1"/>
    <property type="molecule type" value="Genomic_DNA"/>
</dbReference>
<dbReference type="Proteomes" id="UP000282028">
    <property type="component" value="Unassembled WGS sequence"/>
</dbReference>
<evidence type="ECO:0000256" key="1">
    <source>
        <dbReference type="SAM" id="Phobius"/>
    </source>
</evidence>
<evidence type="ECO:0000313" key="3">
    <source>
        <dbReference type="Proteomes" id="UP000282028"/>
    </source>
</evidence>
<reference evidence="2 3" key="1">
    <citation type="submission" date="2018-10" db="EMBL/GenBank/DDBJ databases">
        <title>Phylogenomics of Brevibacillus.</title>
        <authorList>
            <person name="Dunlap C."/>
        </authorList>
    </citation>
    <scope>NUCLEOTIDE SEQUENCE [LARGE SCALE GENOMIC DNA]</scope>
    <source>
        <strain evidence="2 3">JCM 12215</strain>
    </source>
</reference>
<dbReference type="SUPFAM" id="SSF109998">
    <property type="entry name" value="Triger factor/SurA peptide-binding domain-like"/>
    <property type="match status" value="1"/>
</dbReference>
<proteinExistence type="predicted"/>
<dbReference type="AlphaFoldDB" id="A0A3M8C631"/>
<sequence>MKKFDISILSVSILLLGLVVLGVYESWGKKSDPVLAKAGDTEITQYELYNEMKGLYGKQMMNELVAQSLIVQEAKQQNITVSKEEIDKELAAMQQQIGSEEAFLDYLNSMGMDKVKLTEKMQVLMTRDKLLDQAFPITDEQIQAYYDQNKDQMGSPAPALEQVKDQIKMILTDSSRAENYDKWWTELQEKHHVKYADPTLKADKS</sequence>
<protein>
    <submittedName>
        <fullName evidence="2">Regulator</fullName>
    </submittedName>
</protein>
<name>A0A3M8C631_9BACL</name>
<dbReference type="InterPro" id="IPR050245">
    <property type="entry name" value="PrsA_foldase"/>
</dbReference>
<dbReference type="PANTHER" id="PTHR47245:SF2">
    <property type="entry name" value="PEPTIDYL-PROLYL CIS-TRANS ISOMERASE HP_0175-RELATED"/>
    <property type="match status" value="1"/>
</dbReference>
<dbReference type="RefSeq" id="WP_122909956.1">
    <property type="nucleotide sequence ID" value="NZ_CBCSBE010000009.1"/>
</dbReference>
<keyword evidence="3" id="KW-1185">Reference proteome</keyword>
<organism evidence="2 3">
    <name type="scientific">Brevibacillus invocatus</name>
    <dbReference type="NCBI Taxonomy" id="173959"/>
    <lineage>
        <taxon>Bacteria</taxon>
        <taxon>Bacillati</taxon>
        <taxon>Bacillota</taxon>
        <taxon>Bacilli</taxon>
        <taxon>Bacillales</taxon>
        <taxon>Paenibacillaceae</taxon>
        <taxon>Brevibacillus</taxon>
    </lineage>
</organism>
<dbReference type="Gene3D" id="1.10.4030.10">
    <property type="entry name" value="Porin chaperone SurA, peptide-binding domain"/>
    <property type="match status" value="1"/>
</dbReference>
<dbReference type="Pfam" id="PF13624">
    <property type="entry name" value="SurA_N_3"/>
    <property type="match status" value="1"/>
</dbReference>
<dbReference type="PANTHER" id="PTHR47245">
    <property type="entry name" value="PEPTIDYLPROLYL ISOMERASE"/>
    <property type="match status" value="1"/>
</dbReference>
<dbReference type="OrthoDB" id="14196at2"/>
<accession>A0A3M8C631</accession>
<keyword evidence="1" id="KW-0472">Membrane</keyword>